<accession>A0A150SNK5</accession>
<organism evidence="2 3">
    <name type="scientific">Sorangium cellulosum</name>
    <name type="common">Polyangium cellulosum</name>
    <dbReference type="NCBI Taxonomy" id="56"/>
    <lineage>
        <taxon>Bacteria</taxon>
        <taxon>Pseudomonadati</taxon>
        <taxon>Myxococcota</taxon>
        <taxon>Polyangia</taxon>
        <taxon>Polyangiales</taxon>
        <taxon>Polyangiaceae</taxon>
        <taxon>Sorangium</taxon>
    </lineage>
</organism>
<sequence>MPCKRGKFIMLARADNLHASAFRVLVALGIVADVALALPAVLSPDWIESALYLPPVLSFKADIWQRGVGVLRLLLSSMYVPALVSPLRDRYVSAAAVTSRLLLGLFWFWAVEFADYPRGYLLFAYLEGALGAAQAALYVAILRREHRGA</sequence>
<dbReference type="EMBL" id="JEMB01000766">
    <property type="protein sequence ID" value="KYF94021.1"/>
    <property type="molecule type" value="Genomic_DNA"/>
</dbReference>
<gene>
    <name evidence="2" type="ORF">BE17_40530</name>
</gene>
<proteinExistence type="predicted"/>
<evidence type="ECO:0000313" key="3">
    <source>
        <dbReference type="Proteomes" id="UP000075635"/>
    </source>
</evidence>
<protein>
    <submittedName>
        <fullName evidence="2">Uncharacterized protein</fullName>
    </submittedName>
</protein>
<feature type="transmembrane region" description="Helical" evidence="1">
    <location>
        <begin position="21"/>
        <end position="43"/>
    </location>
</feature>
<name>A0A150SNK5_SORCE</name>
<feature type="transmembrane region" description="Helical" evidence="1">
    <location>
        <begin position="63"/>
        <end position="84"/>
    </location>
</feature>
<feature type="transmembrane region" description="Helical" evidence="1">
    <location>
        <begin position="91"/>
        <end position="110"/>
    </location>
</feature>
<evidence type="ECO:0000313" key="2">
    <source>
        <dbReference type="EMBL" id="KYF94021.1"/>
    </source>
</evidence>
<dbReference type="AlphaFoldDB" id="A0A150SNK5"/>
<evidence type="ECO:0000256" key="1">
    <source>
        <dbReference type="SAM" id="Phobius"/>
    </source>
</evidence>
<keyword evidence="1" id="KW-1133">Transmembrane helix</keyword>
<reference evidence="2 3" key="1">
    <citation type="submission" date="2014-02" db="EMBL/GenBank/DDBJ databases">
        <title>The small core and large imbalanced accessory genome model reveals a collaborative survival strategy of Sorangium cellulosum strains in nature.</title>
        <authorList>
            <person name="Han K."/>
            <person name="Peng R."/>
            <person name="Blom J."/>
            <person name="Li Y.-Z."/>
        </authorList>
    </citation>
    <scope>NUCLEOTIDE SEQUENCE [LARGE SCALE GENOMIC DNA]</scope>
    <source>
        <strain evidence="2 3">So0011-07</strain>
    </source>
</reference>
<dbReference type="Proteomes" id="UP000075635">
    <property type="component" value="Unassembled WGS sequence"/>
</dbReference>
<feature type="transmembrane region" description="Helical" evidence="1">
    <location>
        <begin position="122"/>
        <end position="142"/>
    </location>
</feature>
<keyword evidence="1" id="KW-0812">Transmembrane</keyword>
<keyword evidence="1" id="KW-0472">Membrane</keyword>
<comment type="caution">
    <text evidence="2">The sequence shown here is derived from an EMBL/GenBank/DDBJ whole genome shotgun (WGS) entry which is preliminary data.</text>
</comment>